<dbReference type="PANTHER" id="PTHR46124:SF3">
    <property type="entry name" value="HYDROLASE"/>
    <property type="match status" value="1"/>
</dbReference>
<comment type="similarity">
    <text evidence="1">Belongs to the metallo-dependent hydrolases superfamily. TatD-type hydrolase family.</text>
</comment>
<sequence>MWFDTHCHLDFSEFSTNAEKYLALFEQHKVARFFVPSIGPENWQQVLQMAGNDAYSVGLGIHPCFLDEYVRSNTLQVQLDRLFELAHSNQDVISAIGECGLDKRIDTSIDVQLSTFTAQIDLAEQLRLPLVIHSVQQHHLIHQCLRNKVRDNLGVVHGFSGNYQQAKMLVDLGLKIGVGGVITWPTAQKTREAIAKLPLDSIVLETDAPDMRISGQQHYPNSPHFIPLIFNRLVEIRSETSPIIAEEIWKNSIYLFSR</sequence>
<dbReference type="FunFam" id="3.20.20.140:FF:000005">
    <property type="entry name" value="TatD family hydrolase"/>
    <property type="match status" value="1"/>
</dbReference>
<dbReference type="Proteomes" id="UP000321113">
    <property type="component" value="Unassembled WGS sequence"/>
</dbReference>
<dbReference type="EMBL" id="BJXK01000009">
    <property type="protein sequence ID" value="GEM80140.1"/>
    <property type="molecule type" value="Genomic_DNA"/>
</dbReference>
<dbReference type="GO" id="GO:0016788">
    <property type="term" value="F:hydrolase activity, acting on ester bonds"/>
    <property type="evidence" value="ECO:0007669"/>
    <property type="project" value="InterPro"/>
</dbReference>
<feature type="binding site" evidence="4">
    <location>
        <position position="207"/>
    </location>
    <ligand>
        <name>a divalent metal cation</name>
        <dbReference type="ChEBI" id="CHEBI:60240"/>
        <label>1</label>
    </ligand>
</feature>
<reference evidence="5 6" key="1">
    <citation type="submission" date="2019-07" db="EMBL/GenBank/DDBJ databases">
        <title>Whole genome shotgun sequence of Vibrio superstes NBRC 103154.</title>
        <authorList>
            <person name="Hosoyama A."/>
            <person name="Uohara A."/>
            <person name="Ohji S."/>
            <person name="Ichikawa N."/>
        </authorList>
    </citation>
    <scope>NUCLEOTIDE SEQUENCE [LARGE SCALE GENOMIC DNA]</scope>
    <source>
        <strain evidence="5 6">NBRC 103154</strain>
    </source>
</reference>
<feature type="binding site" evidence="4">
    <location>
        <position position="133"/>
    </location>
    <ligand>
        <name>a divalent metal cation</name>
        <dbReference type="ChEBI" id="CHEBI:60240"/>
        <label>2</label>
    </ligand>
</feature>
<protein>
    <submittedName>
        <fullName evidence="5">Deoxyribonuclease</fullName>
    </submittedName>
</protein>
<name>A0A511QS39_9VIBR</name>
<feature type="binding site" evidence="4">
    <location>
        <position position="8"/>
    </location>
    <ligand>
        <name>a divalent metal cation</name>
        <dbReference type="ChEBI" id="CHEBI:60240"/>
        <label>1</label>
    </ligand>
</feature>
<dbReference type="SUPFAM" id="SSF51556">
    <property type="entry name" value="Metallo-dependent hydrolases"/>
    <property type="match status" value="1"/>
</dbReference>
<dbReference type="OrthoDB" id="9810005at2"/>
<dbReference type="PROSITE" id="PS01091">
    <property type="entry name" value="TATD_3"/>
    <property type="match status" value="1"/>
</dbReference>
<dbReference type="RefSeq" id="WP_119009801.1">
    <property type="nucleotide sequence ID" value="NZ_BJXK01000009.1"/>
</dbReference>
<dbReference type="PANTHER" id="PTHR46124">
    <property type="entry name" value="D-AMINOACYL-TRNA DEACYLASE"/>
    <property type="match status" value="1"/>
</dbReference>
<accession>A0A511QS39</accession>
<organism evidence="5 6">
    <name type="scientific">Vibrio superstes NBRC 103154</name>
    <dbReference type="NCBI Taxonomy" id="1219062"/>
    <lineage>
        <taxon>Bacteria</taxon>
        <taxon>Pseudomonadati</taxon>
        <taxon>Pseudomonadota</taxon>
        <taxon>Gammaproteobacteria</taxon>
        <taxon>Vibrionales</taxon>
        <taxon>Vibrionaceae</taxon>
        <taxon>Vibrio</taxon>
    </lineage>
</organism>
<evidence type="ECO:0000256" key="2">
    <source>
        <dbReference type="ARBA" id="ARBA00022723"/>
    </source>
</evidence>
<dbReference type="GO" id="GO:0005829">
    <property type="term" value="C:cytosol"/>
    <property type="evidence" value="ECO:0007669"/>
    <property type="project" value="TreeGrafter"/>
</dbReference>
<dbReference type="PIRSF" id="PIRSF005902">
    <property type="entry name" value="DNase_TatD"/>
    <property type="match status" value="1"/>
</dbReference>
<feature type="binding site" evidence="4">
    <location>
        <position position="157"/>
    </location>
    <ligand>
        <name>a divalent metal cation</name>
        <dbReference type="ChEBI" id="CHEBI:60240"/>
        <label>2</label>
    </ligand>
</feature>
<dbReference type="InterPro" id="IPR032466">
    <property type="entry name" value="Metal_Hydrolase"/>
</dbReference>
<feature type="binding site" evidence="4">
    <location>
        <position position="98"/>
    </location>
    <ligand>
        <name>a divalent metal cation</name>
        <dbReference type="ChEBI" id="CHEBI:60240"/>
        <label>1</label>
    </ligand>
</feature>
<evidence type="ECO:0000256" key="3">
    <source>
        <dbReference type="ARBA" id="ARBA00022801"/>
    </source>
</evidence>
<dbReference type="GO" id="GO:0046872">
    <property type="term" value="F:metal ion binding"/>
    <property type="evidence" value="ECO:0007669"/>
    <property type="project" value="UniProtKB-KW"/>
</dbReference>
<evidence type="ECO:0000313" key="6">
    <source>
        <dbReference type="Proteomes" id="UP000321113"/>
    </source>
</evidence>
<keyword evidence="6" id="KW-1185">Reference proteome</keyword>
<gene>
    <name evidence="5" type="ORF">VSU01S_23850</name>
</gene>
<dbReference type="Gene3D" id="3.20.20.140">
    <property type="entry name" value="Metal-dependent hydrolases"/>
    <property type="match status" value="1"/>
</dbReference>
<feature type="binding site" evidence="4">
    <location>
        <position position="6"/>
    </location>
    <ligand>
        <name>a divalent metal cation</name>
        <dbReference type="ChEBI" id="CHEBI:60240"/>
        <label>1</label>
    </ligand>
</feature>
<dbReference type="Pfam" id="PF01026">
    <property type="entry name" value="TatD_DNase"/>
    <property type="match status" value="1"/>
</dbReference>
<dbReference type="CDD" id="cd01310">
    <property type="entry name" value="TatD_DNAse"/>
    <property type="match status" value="1"/>
</dbReference>
<evidence type="ECO:0000256" key="1">
    <source>
        <dbReference type="ARBA" id="ARBA00009275"/>
    </source>
</evidence>
<dbReference type="InterPro" id="IPR001130">
    <property type="entry name" value="TatD-like"/>
</dbReference>
<comment type="caution">
    <text evidence="5">The sequence shown here is derived from an EMBL/GenBank/DDBJ whole genome shotgun (WGS) entry which is preliminary data.</text>
</comment>
<dbReference type="AlphaFoldDB" id="A0A511QS39"/>
<keyword evidence="2 4" id="KW-0479">Metal-binding</keyword>
<evidence type="ECO:0000256" key="4">
    <source>
        <dbReference type="PIRSR" id="PIRSR005902-1"/>
    </source>
</evidence>
<evidence type="ECO:0000313" key="5">
    <source>
        <dbReference type="EMBL" id="GEM80140.1"/>
    </source>
</evidence>
<keyword evidence="3" id="KW-0378">Hydrolase</keyword>
<dbReference type="InterPro" id="IPR018228">
    <property type="entry name" value="DNase_TatD-rel_CS"/>
</dbReference>
<proteinExistence type="inferred from homology"/>